<proteinExistence type="predicted"/>
<gene>
    <name evidence="1" type="ORF">RQM59_12305</name>
</gene>
<evidence type="ECO:0000313" key="2">
    <source>
        <dbReference type="Proteomes" id="UP001257277"/>
    </source>
</evidence>
<reference evidence="1 2" key="1">
    <citation type="submission" date="2023-09" db="EMBL/GenBank/DDBJ databases">
        <title>Novel taxa isolated from Blanes Bay.</title>
        <authorList>
            <person name="Rey-Velasco X."/>
            <person name="Lucena T."/>
        </authorList>
    </citation>
    <scope>NUCLEOTIDE SEQUENCE [LARGE SCALE GENOMIC DNA]</scope>
    <source>
        <strain evidence="1 2">S356</strain>
    </source>
</reference>
<dbReference type="RefSeq" id="WP_349242420.1">
    <property type="nucleotide sequence ID" value="NZ_JAVTTO010000004.1"/>
</dbReference>
<organism evidence="1 2">
    <name type="scientific">Asprobacillus argus</name>
    <dbReference type="NCBI Taxonomy" id="3076534"/>
    <lineage>
        <taxon>Bacteria</taxon>
        <taxon>Pseudomonadati</taxon>
        <taxon>Bacteroidota</taxon>
        <taxon>Flavobacteriia</taxon>
        <taxon>Flavobacteriales</taxon>
        <taxon>Flavobacteriaceae</taxon>
        <taxon>Asprobacillus</taxon>
    </lineage>
</organism>
<dbReference type="EMBL" id="JAVTTO010000004">
    <property type="protein sequence ID" value="MDT7833170.1"/>
    <property type="molecule type" value="Genomic_DNA"/>
</dbReference>
<keyword evidence="2" id="KW-1185">Reference proteome</keyword>
<dbReference type="Proteomes" id="UP001257277">
    <property type="component" value="Unassembled WGS sequence"/>
</dbReference>
<sequence>MKREKQKKMGLPDGVRTHLKKESVVFIRTEAFNASCIHANVKLDKLTLRRY</sequence>
<protein>
    <submittedName>
        <fullName evidence="1">Uncharacterized protein</fullName>
    </submittedName>
</protein>
<name>A0ABU3LHG9_9FLAO</name>
<evidence type="ECO:0000313" key="1">
    <source>
        <dbReference type="EMBL" id="MDT7833170.1"/>
    </source>
</evidence>
<accession>A0ABU3LHG9</accession>
<comment type="caution">
    <text evidence="1">The sequence shown here is derived from an EMBL/GenBank/DDBJ whole genome shotgun (WGS) entry which is preliminary data.</text>
</comment>